<evidence type="ECO:0000256" key="5">
    <source>
        <dbReference type="ARBA" id="ARBA00022692"/>
    </source>
</evidence>
<feature type="transmembrane region" description="Helical" evidence="8">
    <location>
        <begin position="112"/>
        <end position="135"/>
    </location>
</feature>
<evidence type="ECO:0000313" key="10">
    <source>
        <dbReference type="Proteomes" id="UP000184038"/>
    </source>
</evidence>
<feature type="transmembrane region" description="Helical" evidence="8">
    <location>
        <begin position="172"/>
        <end position="194"/>
    </location>
</feature>
<evidence type="ECO:0000256" key="7">
    <source>
        <dbReference type="ARBA" id="ARBA00023136"/>
    </source>
</evidence>
<dbReference type="Gene3D" id="1.10.3470.10">
    <property type="entry name" value="ABC transporter involved in vitamin B12 uptake, BtuC"/>
    <property type="match status" value="1"/>
</dbReference>
<dbReference type="Proteomes" id="UP000184038">
    <property type="component" value="Unassembled WGS sequence"/>
</dbReference>
<dbReference type="CDD" id="cd06550">
    <property type="entry name" value="TM_ABC_iron-siderophores_like"/>
    <property type="match status" value="1"/>
</dbReference>
<keyword evidence="5 8" id="KW-0812">Transmembrane</keyword>
<keyword evidence="3" id="KW-0813">Transport</keyword>
<keyword evidence="4" id="KW-1003">Cell membrane</keyword>
<evidence type="ECO:0000256" key="3">
    <source>
        <dbReference type="ARBA" id="ARBA00022448"/>
    </source>
</evidence>
<evidence type="ECO:0000313" key="9">
    <source>
        <dbReference type="EMBL" id="SHM98925.1"/>
    </source>
</evidence>
<dbReference type="SUPFAM" id="SSF81345">
    <property type="entry name" value="ABC transporter involved in vitamin B12 uptake, BtuC"/>
    <property type="match status" value="1"/>
</dbReference>
<dbReference type="EMBL" id="FRCP01000025">
    <property type="protein sequence ID" value="SHM98925.1"/>
    <property type="molecule type" value="Genomic_DNA"/>
</dbReference>
<feature type="transmembrane region" description="Helical" evidence="8">
    <location>
        <begin position="84"/>
        <end position="105"/>
    </location>
</feature>
<evidence type="ECO:0000256" key="6">
    <source>
        <dbReference type="ARBA" id="ARBA00022989"/>
    </source>
</evidence>
<dbReference type="InterPro" id="IPR037294">
    <property type="entry name" value="ABC_BtuC-like"/>
</dbReference>
<keyword evidence="10" id="KW-1185">Reference proteome</keyword>
<evidence type="ECO:0000256" key="4">
    <source>
        <dbReference type="ARBA" id="ARBA00022475"/>
    </source>
</evidence>
<feature type="transmembrane region" description="Helical" evidence="8">
    <location>
        <begin position="263"/>
        <end position="289"/>
    </location>
</feature>
<feature type="transmembrane region" description="Helical" evidence="8">
    <location>
        <begin position="334"/>
        <end position="351"/>
    </location>
</feature>
<feature type="transmembrane region" description="Helical" evidence="8">
    <location>
        <begin position="214"/>
        <end position="234"/>
    </location>
</feature>
<dbReference type="PANTHER" id="PTHR30472:SF25">
    <property type="entry name" value="ABC TRANSPORTER PERMEASE PROTEIN MJ0876-RELATED"/>
    <property type="match status" value="1"/>
</dbReference>
<dbReference type="InterPro" id="IPR000522">
    <property type="entry name" value="ABC_transptr_permease_BtuC"/>
</dbReference>
<dbReference type="Pfam" id="PF01032">
    <property type="entry name" value="FecCD"/>
    <property type="match status" value="1"/>
</dbReference>
<keyword evidence="7 8" id="KW-0472">Membrane</keyword>
<evidence type="ECO:0000256" key="2">
    <source>
        <dbReference type="ARBA" id="ARBA00007935"/>
    </source>
</evidence>
<reference evidence="9 10" key="1">
    <citation type="submission" date="2016-11" db="EMBL/GenBank/DDBJ databases">
        <authorList>
            <person name="Jaros S."/>
            <person name="Januszkiewicz K."/>
            <person name="Wedrychowicz H."/>
        </authorList>
    </citation>
    <scope>NUCLEOTIDE SEQUENCE [LARGE SCALE GENOMIC DNA]</scope>
    <source>
        <strain evidence="9 10">DSM 15930</strain>
    </source>
</reference>
<evidence type="ECO:0000256" key="1">
    <source>
        <dbReference type="ARBA" id="ARBA00004651"/>
    </source>
</evidence>
<feature type="transmembrane region" description="Helical" evidence="8">
    <location>
        <begin position="20"/>
        <end position="43"/>
    </location>
</feature>
<accession>A0A1M7N613</accession>
<evidence type="ECO:0000256" key="8">
    <source>
        <dbReference type="SAM" id="Phobius"/>
    </source>
</evidence>
<keyword evidence="6 8" id="KW-1133">Transmembrane helix</keyword>
<dbReference type="PANTHER" id="PTHR30472">
    <property type="entry name" value="FERRIC ENTEROBACTIN TRANSPORT SYSTEM PERMEASE PROTEIN"/>
    <property type="match status" value="1"/>
</dbReference>
<dbReference type="GO" id="GO:0005886">
    <property type="term" value="C:plasma membrane"/>
    <property type="evidence" value="ECO:0007669"/>
    <property type="project" value="UniProtKB-SubCell"/>
</dbReference>
<dbReference type="AlphaFoldDB" id="A0A1M7N613"/>
<protein>
    <submittedName>
        <fullName evidence="9">Iron complex transport system permease protein</fullName>
    </submittedName>
</protein>
<feature type="transmembrane region" description="Helical" evidence="8">
    <location>
        <begin position="141"/>
        <end position="160"/>
    </location>
</feature>
<sequence length="362" mass="38339">MKMKQIDLKNGVLKGKPIYVCMILILLLALVLSILTAVTIGSVDLSIGEVYRVICYHMFRIGDGSLYGSGVVSDIVWYIRLPRIILAMAVGMGLAVAGVVMQAIVKNPLADPYVLGISSGASLGATFAIMVGFGSLLGGNAVGVGAFFGAFVVSLLVQIVANIGGRSNSIRLLLAGTALSSVCSALTNFIVYIAGDKAGIETVTFWLMGSLAGAKWVNIVVILPCMVVATLFFITHARTLNMLLLGDEVSITLGTDLHHYRHLYLIISALMVGLAVYCAGMIGFIGLLIPHMVRMLFGTDHKKMIPLCALAGAIFLIWADVACRVIIPKSELPIGILVSVIGAPCFIYLLIRKSYGFGGGAQ</sequence>
<dbReference type="STRING" id="1120996.SAMN02746066_04244"/>
<comment type="similarity">
    <text evidence="2">Belongs to the binding-protein-dependent transport system permease family. FecCD subfamily.</text>
</comment>
<dbReference type="FunFam" id="1.10.3470.10:FF:000001">
    <property type="entry name" value="Vitamin B12 ABC transporter permease BtuC"/>
    <property type="match status" value="1"/>
</dbReference>
<dbReference type="GO" id="GO:0022857">
    <property type="term" value="F:transmembrane transporter activity"/>
    <property type="evidence" value="ECO:0007669"/>
    <property type="project" value="InterPro"/>
</dbReference>
<comment type="subcellular location">
    <subcellularLocation>
        <location evidence="1">Cell membrane</location>
        <topology evidence="1">Multi-pass membrane protein</topology>
    </subcellularLocation>
</comment>
<dbReference type="RefSeq" id="WP_242952585.1">
    <property type="nucleotide sequence ID" value="NZ_FRCP01000025.1"/>
</dbReference>
<dbReference type="GO" id="GO:0033214">
    <property type="term" value="P:siderophore-iron import into cell"/>
    <property type="evidence" value="ECO:0007669"/>
    <property type="project" value="TreeGrafter"/>
</dbReference>
<name>A0A1M7N613_9FIRM</name>
<gene>
    <name evidence="9" type="ORF">SAMN02746066_04244</name>
</gene>
<organism evidence="9 10">
    <name type="scientific">Anaerosporobacter mobilis DSM 15930</name>
    <dbReference type="NCBI Taxonomy" id="1120996"/>
    <lineage>
        <taxon>Bacteria</taxon>
        <taxon>Bacillati</taxon>
        <taxon>Bacillota</taxon>
        <taxon>Clostridia</taxon>
        <taxon>Lachnospirales</taxon>
        <taxon>Lachnospiraceae</taxon>
        <taxon>Anaerosporobacter</taxon>
    </lineage>
</organism>
<proteinExistence type="inferred from homology"/>
<feature type="transmembrane region" description="Helical" evidence="8">
    <location>
        <begin position="304"/>
        <end position="327"/>
    </location>
</feature>